<feature type="transmembrane region" description="Helical" evidence="7">
    <location>
        <begin position="7"/>
        <end position="27"/>
    </location>
</feature>
<accession>A0A150JLY2</accession>
<evidence type="ECO:0000313" key="9">
    <source>
        <dbReference type="EMBL" id="KYC58273.1"/>
    </source>
</evidence>
<proteinExistence type="inferred from homology"/>
<feature type="transmembrane region" description="Helical" evidence="7">
    <location>
        <begin position="75"/>
        <end position="92"/>
    </location>
</feature>
<keyword evidence="4 7" id="KW-0812">Transmembrane</keyword>
<dbReference type="AlphaFoldDB" id="A0A150JCF5"/>
<organism evidence="8 10">
    <name type="scientific">Candidatus Methanofastidiosum methylothiophilum</name>
    <dbReference type="NCBI Taxonomy" id="1705564"/>
    <lineage>
        <taxon>Archaea</taxon>
        <taxon>Methanobacteriati</taxon>
        <taxon>Methanobacteriota</taxon>
        <taxon>Stenosarchaea group</taxon>
        <taxon>Candidatus Methanofastidiosia</taxon>
        <taxon>Candidatus Methanofastidiosales</taxon>
        <taxon>Candidatus Methanofastidiosaceae</taxon>
        <taxon>Candidatus Methanofastidiosum</taxon>
    </lineage>
</organism>
<keyword evidence="5 7" id="KW-1133">Transmembrane helix</keyword>
<comment type="subcellular location">
    <subcellularLocation>
        <location evidence="1">Cell membrane</location>
        <topology evidence="1">Multi-pass membrane protein</topology>
    </subcellularLocation>
</comment>
<evidence type="ECO:0000256" key="2">
    <source>
        <dbReference type="ARBA" id="ARBA00011061"/>
    </source>
</evidence>
<accession>A0A150JGU5</accession>
<keyword evidence="6 7" id="KW-0472">Membrane</keyword>
<feature type="transmembrane region" description="Helical" evidence="7">
    <location>
        <begin position="39"/>
        <end position="54"/>
    </location>
</feature>
<dbReference type="Pfam" id="PF03706">
    <property type="entry name" value="LPG_synthase_TM"/>
    <property type="match status" value="1"/>
</dbReference>
<dbReference type="PANTHER" id="PTHR39087">
    <property type="entry name" value="UPF0104 MEMBRANE PROTEIN MJ1595"/>
    <property type="match status" value="1"/>
</dbReference>
<feature type="transmembrane region" description="Helical" evidence="7">
    <location>
        <begin position="230"/>
        <end position="251"/>
    </location>
</feature>
<reference evidence="8 10" key="1">
    <citation type="journal article" date="2016" name="ISME J.">
        <title>Chasing the elusive Euryarchaeota class WSA2: genomes reveal a uniquely fastidious methyl-reducing methanogen.</title>
        <authorList>
            <person name="Nobu M.K."/>
            <person name="Narihiro T."/>
            <person name="Kuroda K."/>
            <person name="Mei R."/>
            <person name="Liu W.T."/>
        </authorList>
    </citation>
    <scope>NUCLEOTIDE SEQUENCE [LARGE SCALE GENOMIC DNA]</scope>
    <source>
        <strain evidence="8">ADurb1013_Bin02101</strain>
        <strain evidence="9">ADurb1213_Bin02801</strain>
    </source>
</reference>
<evidence type="ECO:0000256" key="7">
    <source>
        <dbReference type="SAM" id="Phobius"/>
    </source>
</evidence>
<dbReference type="EC" id="2.4.1.-" evidence="8"/>
<dbReference type="GO" id="GO:0005886">
    <property type="term" value="C:plasma membrane"/>
    <property type="evidence" value="ECO:0007669"/>
    <property type="project" value="UniProtKB-SubCell"/>
</dbReference>
<dbReference type="PANTHER" id="PTHR39087:SF2">
    <property type="entry name" value="UPF0104 MEMBRANE PROTEIN MJ1595"/>
    <property type="match status" value="1"/>
</dbReference>
<keyword evidence="3" id="KW-1003">Cell membrane</keyword>
<protein>
    <submittedName>
        <fullName evidence="8">Glycosyltransferase AglD</fullName>
        <ecNumber evidence="8">2.4.1.-</ecNumber>
    </submittedName>
</protein>
<dbReference type="EMBL" id="LNJB01000005">
    <property type="protein sequence ID" value="KYC54919.1"/>
    <property type="molecule type" value="Genomic_DNA"/>
</dbReference>
<keyword evidence="8" id="KW-0328">Glycosyltransferase</keyword>
<keyword evidence="8" id="KW-0808">Transferase</keyword>
<feature type="transmembrane region" description="Helical" evidence="7">
    <location>
        <begin position="258"/>
        <end position="291"/>
    </location>
</feature>
<accession>A0A150JCF5</accession>
<evidence type="ECO:0000313" key="10">
    <source>
        <dbReference type="Proteomes" id="UP000092420"/>
    </source>
</evidence>
<gene>
    <name evidence="8" type="primary">aglD_1</name>
    <name evidence="8" type="ORF">AN188_00545</name>
    <name evidence="9" type="ORF">APG09_00291</name>
</gene>
<feature type="transmembrane region" description="Helical" evidence="7">
    <location>
        <begin position="311"/>
        <end position="329"/>
    </location>
</feature>
<name>A0A150JCF5_9EURY</name>
<evidence type="ECO:0000256" key="1">
    <source>
        <dbReference type="ARBA" id="ARBA00004651"/>
    </source>
</evidence>
<dbReference type="EMBL" id="LNJE01000003">
    <property type="protein sequence ID" value="KYC58273.1"/>
    <property type="molecule type" value="Genomic_DNA"/>
</dbReference>
<dbReference type="Proteomes" id="UP000092420">
    <property type="component" value="Unassembled WGS sequence"/>
</dbReference>
<dbReference type="GO" id="GO:0016757">
    <property type="term" value="F:glycosyltransferase activity"/>
    <property type="evidence" value="ECO:0007669"/>
    <property type="project" value="UniProtKB-KW"/>
</dbReference>
<evidence type="ECO:0000256" key="3">
    <source>
        <dbReference type="ARBA" id="ARBA00022475"/>
    </source>
</evidence>
<dbReference type="InterPro" id="IPR022791">
    <property type="entry name" value="L-PG_synthase/AglD"/>
</dbReference>
<sequence length="352" mass="39987">MVEHKVVLPFVVGAILTALFVQFVGYGEFISLIKNVNPFYLYLAIFFQIVNLFFESYKWKPILESLKPNISMKNVFIATMIGIFFNNVTPGARTGGEPMKTFIISQEENISPIETVFATVTVDRIVESLPFFVLAVFSVAYASLFFTVRWGIIIMLSFIIIAYIAVLLVASYICFNKNAGEKFVFKFLIILGKFSIRIKKYEELILSMVENFHNQFQLILKSRNNLYKSIGASIIMWMCWILRTYFVFLALGKQLNPVFVALVTTVSLLMGLIPFLPGGIGIVEVVMSVLYAALKVGKNVAVTATILDRIISFWLVLVFTGIITSYNLPKFKNMKSEARNRMINFNNDMETD</sequence>
<comment type="similarity">
    <text evidence="2">Belongs to the UPF0104 family.</text>
</comment>
<comment type="caution">
    <text evidence="8">The sequence shown here is derived from an EMBL/GenBank/DDBJ whole genome shotgun (WGS) entry which is preliminary data.</text>
</comment>
<evidence type="ECO:0000256" key="6">
    <source>
        <dbReference type="ARBA" id="ARBA00023136"/>
    </source>
</evidence>
<evidence type="ECO:0000313" key="8">
    <source>
        <dbReference type="EMBL" id="KYC54919.1"/>
    </source>
</evidence>
<feature type="transmembrane region" description="Helical" evidence="7">
    <location>
        <begin position="153"/>
        <end position="173"/>
    </location>
</feature>
<evidence type="ECO:0000256" key="4">
    <source>
        <dbReference type="ARBA" id="ARBA00022692"/>
    </source>
</evidence>
<dbReference type="NCBIfam" id="TIGR00374">
    <property type="entry name" value="flippase-like domain"/>
    <property type="match status" value="1"/>
</dbReference>
<feature type="transmembrane region" description="Helical" evidence="7">
    <location>
        <begin position="129"/>
        <end position="146"/>
    </location>
</feature>
<evidence type="ECO:0000256" key="5">
    <source>
        <dbReference type="ARBA" id="ARBA00022989"/>
    </source>
</evidence>